<dbReference type="STRING" id="633813.SAMN04488087_0213"/>
<feature type="domain" description="UDP-N-acetylglucosamine 2-epimerase" evidence="5">
    <location>
        <begin position="26"/>
        <end position="376"/>
    </location>
</feature>
<comment type="similarity">
    <text evidence="2 4">Belongs to the UDP-N-acetylglucosamine 2-epimerase family.</text>
</comment>
<evidence type="ECO:0000313" key="6">
    <source>
        <dbReference type="EMBL" id="SHK08273.1"/>
    </source>
</evidence>
<proteinExistence type="inferred from homology"/>
<dbReference type="AlphaFoldDB" id="A0A1M6PK54"/>
<accession>A0A1M6PK54</accession>
<dbReference type="Gene3D" id="3.40.50.2000">
    <property type="entry name" value="Glycogen Phosphorylase B"/>
    <property type="match status" value="2"/>
</dbReference>
<gene>
    <name evidence="6" type="ORF">SAMN04488087_0213</name>
</gene>
<dbReference type="CDD" id="cd03786">
    <property type="entry name" value="GTB_UDP-GlcNAc_2-Epimerase"/>
    <property type="match status" value="1"/>
</dbReference>
<dbReference type="PANTHER" id="PTHR43174:SF2">
    <property type="entry name" value="UDP-N-ACETYLGLUCOSAMINE 2-EPIMERASE"/>
    <property type="match status" value="1"/>
</dbReference>
<protein>
    <recommendedName>
        <fullName evidence="3">UDP-N-acetylglucosamine 2-epimerase (non-hydrolyzing)</fullName>
        <ecNumber evidence="3">5.1.3.14</ecNumber>
    </recommendedName>
</protein>
<dbReference type="InterPro" id="IPR003331">
    <property type="entry name" value="UDP_GlcNAc_Epimerase_2_dom"/>
</dbReference>
<dbReference type="GO" id="GO:0008761">
    <property type="term" value="F:UDP-N-acetylglucosamine 2-epimerase activity"/>
    <property type="evidence" value="ECO:0007669"/>
    <property type="project" value="UniProtKB-EC"/>
</dbReference>
<dbReference type="SUPFAM" id="SSF53756">
    <property type="entry name" value="UDP-Glycosyltransferase/glycogen phosphorylase"/>
    <property type="match status" value="1"/>
</dbReference>
<name>A0A1M6PK54_9BACT</name>
<organism evidence="6 7">
    <name type="scientific">Rhodothermus profundi</name>
    <dbReference type="NCBI Taxonomy" id="633813"/>
    <lineage>
        <taxon>Bacteria</taxon>
        <taxon>Pseudomonadati</taxon>
        <taxon>Rhodothermota</taxon>
        <taxon>Rhodothermia</taxon>
        <taxon>Rhodothermales</taxon>
        <taxon>Rhodothermaceae</taxon>
        <taxon>Rhodothermus</taxon>
    </lineage>
</organism>
<dbReference type="RefSeq" id="WP_072714047.1">
    <property type="nucleotide sequence ID" value="NZ_FRAU01000001.1"/>
</dbReference>
<dbReference type="EC" id="5.1.3.14" evidence="3"/>
<reference evidence="7" key="1">
    <citation type="submission" date="2016-11" db="EMBL/GenBank/DDBJ databases">
        <authorList>
            <person name="Varghese N."/>
            <person name="Submissions S."/>
        </authorList>
    </citation>
    <scope>NUCLEOTIDE SEQUENCE [LARGE SCALE GENOMIC DNA]</scope>
    <source>
        <strain evidence="7">DSM 22212</strain>
    </source>
</reference>
<dbReference type="InterPro" id="IPR029767">
    <property type="entry name" value="WecB-like"/>
</dbReference>
<evidence type="ECO:0000256" key="1">
    <source>
        <dbReference type="ARBA" id="ARBA00023235"/>
    </source>
</evidence>
<dbReference type="PANTHER" id="PTHR43174">
    <property type="entry name" value="UDP-N-ACETYLGLUCOSAMINE 2-EPIMERASE"/>
    <property type="match status" value="1"/>
</dbReference>
<evidence type="ECO:0000256" key="2">
    <source>
        <dbReference type="ARBA" id="ARBA00038209"/>
    </source>
</evidence>
<dbReference type="EMBL" id="FRAU01000001">
    <property type="protein sequence ID" value="SHK08273.1"/>
    <property type="molecule type" value="Genomic_DNA"/>
</dbReference>
<evidence type="ECO:0000313" key="7">
    <source>
        <dbReference type="Proteomes" id="UP000185812"/>
    </source>
</evidence>
<evidence type="ECO:0000256" key="4">
    <source>
        <dbReference type="RuleBase" id="RU003513"/>
    </source>
</evidence>
<keyword evidence="7" id="KW-1185">Reference proteome</keyword>
<dbReference type="NCBIfam" id="TIGR00236">
    <property type="entry name" value="wecB"/>
    <property type="match status" value="1"/>
</dbReference>
<dbReference type="Proteomes" id="UP000185812">
    <property type="component" value="Unassembled WGS sequence"/>
</dbReference>
<evidence type="ECO:0000256" key="3">
    <source>
        <dbReference type="ARBA" id="ARBA00038858"/>
    </source>
</evidence>
<evidence type="ECO:0000259" key="5">
    <source>
        <dbReference type="Pfam" id="PF02350"/>
    </source>
</evidence>
<dbReference type="Pfam" id="PF02350">
    <property type="entry name" value="Epimerase_2"/>
    <property type="match status" value="1"/>
</dbReference>
<keyword evidence="1 4" id="KW-0413">Isomerase</keyword>
<sequence>MKAVYTVFCVVGTRPEAIKMAPVIQALQESGCFKPVVCSTGQHREMLYSTLEMFDIVPDIDLQVMLPNQRLSDLTARILTRIDDAMGSVNPDYVLVQGDTTSTMAAAIAAFYRKIPVGHIEAGLRTRNLHAPFPEEANRRIVSVVADYHFAPTQAARINLLSEGVTDDRIFVTGNTVVDALLWMAERIKKDSVLARQMEAAIPALKRCREEGRKLILVTGHRRENFGEGFANICKAISQIAERKDVEIVYPVHLNPNVRGPVYQMLGNYPNISLIDPVDYRWFVGLMLRSYLILTDSGGVQEEAPVLGKPVLVMRQVTEREEAVKEGVVKLVGTDVRRIVTETTRLLDDKAFYAQMSRSVLCYGDGYAAQRIVGILSSVNDK</sequence>
<dbReference type="OrthoDB" id="9803238at2"/>